<proteinExistence type="inferred from homology"/>
<sequence>MHWKDLPDWENIPEVAGLPKGCAWGLFDKGDERDQVGTLNLLTPDVVLNAKNEIEYGESVCLNWNLEHAQVPAVNRKQFEHKIISLRHLGYTAYDDEITINTQSGSQWDGLRHWGHQATGLHYNNLTHEAIQDVKCKDNSIHHWSLRGGIVGRGVLIDYHTWATQQKINHPATERTSISVKDIEEVAKFQVTELCPADILIIRTGWTAWYNAASEAGRRAGTTGDEHIGLEGTQETVKWLWNKHFAAVASDTLAFEAWPTKPPHSLHDWLLAMWGCPIGELWDLEKLAEKCQKYKKWSFFLASAPLHVEGGVASPPNVVAIL</sequence>
<dbReference type="InterPro" id="IPR037175">
    <property type="entry name" value="KFase_sf"/>
</dbReference>
<dbReference type="PANTHER" id="PTHR34861:SF10">
    <property type="entry name" value="CYCLASE"/>
    <property type="match status" value="1"/>
</dbReference>
<dbReference type="InterPro" id="IPR007325">
    <property type="entry name" value="KFase/CYL"/>
</dbReference>
<dbReference type="GO" id="GO:0019441">
    <property type="term" value="P:L-tryptophan catabolic process to kynurenine"/>
    <property type="evidence" value="ECO:0007669"/>
    <property type="project" value="InterPro"/>
</dbReference>
<accession>A0AA39CVP7</accession>
<evidence type="ECO:0000256" key="1">
    <source>
        <dbReference type="ARBA" id="ARBA00007865"/>
    </source>
</evidence>
<evidence type="ECO:0008006" key="4">
    <source>
        <dbReference type="Google" id="ProtNLM"/>
    </source>
</evidence>
<dbReference type="AlphaFoldDB" id="A0AA39CVP7"/>
<reference evidence="2" key="1">
    <citation type="submission" date="2022-10" db="EMBL/GenBank/DDBJ databases">
        <title>Culturing micro-colonial fungi from biological soil crusts in the Mojave desert and describing Neophaeococcomyces mojavensis, and introducing the new genera and species Taxawa tesnikishii.</title>
        <authorList>
            <person name="Kurbessoian T."/>
            <person name="Stajich J.E."/>
        </authorList>
    </citation>
    <scope>NUCLEOTIDE SEQUENCE</scope>
    <source>
        <strain evidence="2">TK_35</strain>
    </source>
</reference>
<organism evidence="2 3">
    <name type="scientific">Knufia peltigerae</name>
    <dbReference type="NCBI Taxonomy" id="1002370"/>
    <lineage>
        <taxon>Eukaryota</taxon>
        <taxon>Fungi</taxon>
        <taxon>Dikarya</taxon>
        <taxon>Ascomycota</taxon>
        <taxon>Pezizomycotina</taxon>
        <taxon>Eurotiomycetes</taxon>
        <taxon>Chaetothyriomycetidae</taxon>
        <taxon>Chaetothyriales</taxon>
        <taxon>Trichomeriaceae</taxon>
        <taxon>Knufia</taxon>
    </lineage>
</organism>
<dbReference type="Pfam" id="PF04199">
    <property type="entry name" value="Cyclase"/>
    <property type="match status" value="1"/>
</dbReference>
<keyword evidence="3" id="KW-1185">Reference proteome</keyword>
<dbReference type="Gene3D" id="3.50.30.50">
    <property type="entry name" value="Putative cyclase"/>
    <property type="match status" value="1"/>
</dbReference>
<dbReference type="GO" id="GO:0004061">
    <property type="term" value="F:arylformamidase activity"/>
    <property type="evidence" value="ECO:0007669"/>
    <property type="project" value="InterPro"/>
</dbReference>
<comment type="caution">
    <text evidence="2">The sequence shown here is derived from an EMBL/GenBank/DDBJ whole genome shotgun (WGS) entry which is preliminary data.</text>
</comment>
<evidence type="ECO:0000313" key="3">
    <source>
        <dbReference type="Proteomes" id="UP001172681"/>
    </source>
</evidence>
<protein>
    <recommendedName>
        <fullName evidence="4">Cyclase</fullName>
    </recommendedName>
</protein>
<name>A0AA39CVP7_9EURO</name>
<dbReference type="EMBL" id="JAPDRN010000066">
    <property type="protein sequence ID" value="KAJ9629988.1"/>
    <property type="molecule type" value="Genomic_DNA"/>
</dbReference>
<dbReference type="PANTHER" id="PTHR34861">
    <property type="match status" value="1"/>
</dbReference>
<dbReference type="Proteomes" id="UP001172681">
    <property type="component" value="Unassembled WGS sequence"/>
</dbReference>
<gene>
    <name evidence="2" type="ORF">H2204_008792</name>
</gene>
<comment type="similarity">
    <text evidence="1">Belongs to the Cyclase 1 superfamily.</text>
</comment>
<dbReference type="SUPFAM" id="SSF102198">
    <property type="entry name" value="Putative cyclase"/>
    <property type="match status" value="1"/>
</dbReference>
<evidence type="ECO:0000313" key="2">
    <source>
        <dbReference type="EMBL" id="KAJ9629988.1"/>
    </source>
</evidence>